<name>A0A6J7EX74_9ZZZZ</name>
<evidence type="ECO:0000256" key="11">
    <source>
        <dbReference type="SAM" id="Phobius"/>
    </source>
</evidence>
<dbReference type="Pfam" id="PF02518">
    <property type="entry name" value="HATPase_c"/>
    <property type="match status" value="1"/>
</dbReference>
<proteinExistence type="predicted"/>
<dbReference type="CDD" id="cd06225">
    <property type="entry name" value="HAMP"/>
    <property type="match status" value="1"/>
</dbReference>
<evidence type="ECO:0000256" key="1">
    <source>
        <dbReference type="ARBA" id="ARBA00000085"/>
    </source>
</evidence>
<comment type="catalytic activity">
    <reaction evidence="1">
        <text>ATP + protein L-histidine = ADP + protein N-phospho-L-histidine.</text>
        <dbReference type="EC" id="2.7.13.3"/>
    </reaction>
</comment>
<dbReference type="InterPro" id="IPR036097">
    <property type="entry name" value="HisK_dim/P_sf"/>
</dbReference>
<evidence type="ECO:0000259" key="12">
    <source>
        <dbReference type="PROSITE" id="PS50109"/>
    </source>
</evidence>
<evidence type="ECO:0000313" key="14">
    <source>
        <dbReference type="EMBL" id="CAB4886921.1"/>
    </source>
</evidence>
<dbReference type="PROSITE" id="PS50885">
    <property type="entry name" value="HAMP"/>
    <property type="match status" value="1"/>
</dbReference>
<dbReference type="InterPro" id="IPR005467">
    <property type="entry name" value="His_kinase_dom"/>
</dbReference>
<dbReference type="InterPro" id="IPR003594">
    <property type="entry name" value="HATPase_dom"/>
</dbReference>
<dbReference type="SMART" id="SM00387">
    <property type="entry name" value="HATPase_c"/>
    <property type="match status" value="1"/>
</dbReference>
<evidence type="ECO:0000256" key="6">
    <source>
        <dbReference type="ARBA" id="ARBA00022692"/>
    </source>
</evidence>
<evidence type="ECO:0000256" key="8">
    <source>
        <dbReference type="ARBA" id="ARBA00022989"/>
    </source>
</evidence>
<dbReference type="PANTHER" id="PTHR45436:SF5">
    <property type="entry name" value="SENSOR HISTIDINE KINASE TRCS"/>
    <property type="match status" value="1"/>
</dbReference>
<dbReference type="InterPro" id="IPR050428">
    <property type="entry name" value="TCS_sensor_his_kinase"/>
</dbReference>
<accession>A0A6J7EX74</accession>
<feature type="transmembrane region" description="Helical" evidence="11">
    <location>
        <begin position="12"/>
        <end position="35"/>
    </location>
</feature>
<dbReference type="CDD" id="cd00082">
    <property type="entry name" value="HisKA"/>
    <property type="match status" value="1"/>
</dbReference>
<keyword evidence="8 11" id="KW-1133">Transmembrane helix</keyword>
<protein>
    <recommendedName>
        <fullName evidence="3">histidine kinase</fullName>
        <ecNumber evidence="3">2.7.13.3</ecNumber>
    </recommendedName>
</protein>
<dbReference type="InterPro" id="IPR036890">
    <property type="entry name" value="HATPase_C_sf"/>
</dbReference>
<feature type="transmembrane region" description="Helical" evidence="11">
    <location>
        <begin position="143"/>
        <end position="166"/>
    </location>
</feature>
<feature type="domain" description="HAMP" evidence="13">
    <location>
        <begin position="170"/>
        <end position="219"/>
    </location>
</feature>
<dbReference type="Gene3D" id="1.10.287.130">
    <property type="match status" value="1"/>
</dbReference>
<keyword evidence="6 11" id="KW-0812">Transmembrane</keyword>
<reference evidence="14" key="1">
    <citation type="submission" date="2020-05" db="EMBL/GenBank/DDBJ databases">
        <authorList>
            <person name="Chiriac C."/>
            <person name="Salcher M."/>
            <person name="Ghai R."/>
            <person name="Kavagutti S V."/>
        </authorList>
    </citation>
    <scope>NUCLEOTIDE SEQUENCE</scope>
</reference>
<dbReference type="PROSITE" id="PS50109">
    <property type="entry name" value="HIS_KIN"/>
    <property type="match status" value="1"/>
</dbReference>
<dbReference type="InterPro" id="IPR003660">
    <property type="entry name" value="HAMP_dom"/>
</dbReference>
<evidence type="ECO:0000256" key="9">
    <source>
        <dbReference type="ARBA" id="ARBA00023012"/>
    </source>
</evidence>
<evidence type="ECO:0000259" key="13">
    <source>
        <dbReference type="PROSITE" id="PS50885"/>
    </source>
</evidence>
<dbReference type="SMART" id="SM00388">
    <property type="entry name" value="HisKA"/>
    <property type="match status" value="1"/>
</dbReference>
<dbReference type="SUPFAM" id="SSF47384">
    <property type="entry name" value="Homodimeric domain of signal transducing histidine kinase"/>
    <property type="match status" value="1"/>
</dbReference>
<dbReference type="AlphaFoldDB" id="A0A6J7EX74"/>
<dbReference type="PRINTS" id="PR00344">
    <property type="entry name" value="BCTRLSENSOR"/>
</dbReference>
<evidence type="ECO:0000256" key="7">
    <source>
        <dbReference type="ARBA" id="ARBA00022777"/>
    </source>
</evidence>
<dbReference type="InterPro" id="IPR004358">
    <property type="entry name" value="Sig_transdc_His_kin-like_C"/>
</dbReference>
<organism evidence="14">
    <name type="scientific">freshwater metagenome</name>
    <dbReference type="NCBI Taxonomy" id="449393"/>
    <lineage>
        <taxon>unclassified sequences</taxon>
        <taxon>metagenomes</taxon>
        <taxon>ecological metagenomes</taxon>
    </lineage>
</organism>
<keyword evidence="7" id="KW-0418">Kinase</keyword>
<comment type="subcellular location">
    <subcellularLocation>
        <location evidence="2">Membrane</location>
    </subcellularLocation>
</comment>
<evidence type="ECO:0000256" key="10">
    <source>
        <dbReference type="ARBA" id="ARBA00023136"/>
    </source>
</evidence>
<evidence type="ECO:0000256" key="3">
    <source>
        <dbReference type="ARBA" id="ARBA00012438"/>
    </source>
</evidence>
<evidence type="ECO:0000256" key="2">
    <source>
        <dbReference type="ARBA" id="ARBA00004370"/>
    </source>
</evidence>
<dbReference type="SUPFAM" id="SSF55874">
    <property type="entry name" value="ATPase domain of HSP90 chaperone/DNA topoisomerase II/histidine kinase"/>
    <property type="match status" value="1"/>
</dbReference>
<dbReference type="EC" id="2.7.13.3" evidence="3"/>
<dbReference type="InterPro" id="IPR003661">
    <property type="entry name" value="HisK_dim/P_dom"/>
</dbReference>
<evidence type="ECO:0000256" key="5">
    <source>
        <dbReference type="ARBA" id="ARBA00022679"/>
    </source>
</evidence>
<dbReference type="EMBL" id="CAFBLS010000333">
    <property type="protein sequence ID" value="CAB4886921.1"/>
    <property type="molecule type" value="Genomic_DNA"/>
</dbReference>
<evidence type="ECO:0000256" key="4">
    <source>
        <dbReference type="ARBA" id="ARBA00022553"/>
    </source>
</evidence>
<dbReference type="GO" id="GO:0005886">
    <property type="term" value="C:plasma membrane"/>
    <property type="evidence" value="ECO:0007669"/>
    <property type="project" value="TreeGrafter"/>
</dbReference>
<gene>
    <name evidence="14" type="ORF">UFOPK3402_01986</name>
</gene>
<dbReference type="PANTHER" id="PTHR45436">
    <property type="entry name" value="SENSOR HISTIDINE KINASE YKOH"/>
    <property type="match status" value="1"/>
</dbReference>
<keyword evidence="10 11" id="KW-0472">Membrane</keyword>
<dbReference type="GO" id="GO:0000155">
    <property type="term" value="F:phosphorelay sensor kinase activity"/>
    <property type="evidence" value="ECO:0007669"/>
    <property type="project" value="InterPro"/>
</dbReference>
<keyword evidence="4" id="KW-0597">Phosphoprotein</keyword>
<dbReference type="Gene3D" id="3.30.565.10">
    <property type="entry name" value="Histidine kinase-like ATPase, C-terminal domain"/>
    <property type="match status" value="1"/>
</dbReference>
<keyword evidence="5" id="KW-0808">Transferase</keyword>
<keyword evidence="9" id="KW-0902">Two-component regulatory system</keyword>
<dbReference type="Pfam" id="PF00512">
    <property type="entry name" value="HisKA"/>
    <property type="match status" value="1"/>
</dbReference>
<sequence length="432" mass="45483">MTLLPRGIRSRAVLVAVAATLVIGAVLGTVSFALVTRVSDASVDELLDAQVSEVSSQFANPDIDPGSTVVLEAVESLRQVSVQVFDTSGRKLAESTGTPTGADLCSDDPSYLRRRVAVESSLGPLVVCAAASTSSVQRAQRDVLVAIAAVLPLTLAGVALAVWFAVGRALASVEGLRRQAEQMTSISDGALDVQRTGDEIERLGITMNGLLARLHAQSRATRQFVADAGHELRNPLATLRVALEFGAGDAPGDDGLPTLALAELDRLEGLVQDLLVLARTDAHDEPFHAAVEFDSIVRQSTMSQRSRRREVTIVEDLRPCTIIGDAQSVRSAVDNLIANAVRHADSRVTVALRPDDGTWTLTVDDDGRGLKPEDCARVFERLVRLDESRDRDEGGSGLGLAIVAAVAAAHHGSATASPGPGGHFALRLPAIG</sequence>
<feature type="domain" description="Histidine kinase" evidence="12">
    <location>
        <begin position="227"/>
        <end position="432"/>
    </location>
</feature>